<organism evidence="3 4">
    <name type="scientific">Pseudonocardia kongjuensis</name>
    <dbReference type="NCBI Taxonomy" id="102227"/>
    <lineage>
        <taxon>Bacteria</taxon>
        <taxon>Bacillati</taxon>
        <taxon>Actinomycetota</taxon>
        <taxon>Actinomycetes</taxon>
        <taxon>Pseudonocardiales</taxon>
        <taxon>Pseudonocardiaceae</taxon>
        <taxon>Pseudonocardia</taxon>
    </lineage>
</organism>
<dbReference type="SUPFAM" id="SSF55347">
    <property type="entry name" value="Glyceraldehyde-3-phosphate dehydrogenase-like, C-terminal domain"/>
    <property type="match status" value="1"/>
</dbReference>
<dbReference type="Gene3D" id="3.30.360.10">
    <property type="entry name" value="Dihydrodipicolinate Reductase, domain 2"/>
    <property type="match status" value="1"/>
</dbReference>
<proteinExistence type="predicted"/>
<feature type="domain" description="Gfo/Idh/MocA-like oxidoreductase N-terminal" evidence="1">
    <location>
        <begin position="6"/>
        <end position="123"/>
    </location>
</feature>
<dbReference type="Gene3D" id="3.40.50.720">
    <property type="entry name" value="NAD(P)-binding Rossmann-like Domain"/>
    <property type="match status" value="1"/>
</dbReference>
<feature type="domain" description="GFO/IDH/MocA-like oxidoreductase" evidence="2">
    <location>
        <begin position="131"/>
        <end position="235"/>
    </location>
</feature>
<dbReference type="InterPro" id="IPR000683">
    <property type="entry name" value="Gfo/Idh/MocA-like_OxRdtase_N"/>
</dbReference>
<gene>
    <name evidence="3" type="ORF">GCM10009613_64590</name>
</gene>
<dbReference type="InterPro" id="IPR036291">
    <property type="entry name" value="NAD(P)-bd_dom_sf"/>
</dbReference>
<dbReference type="EMBL" id="BAAAJK010000062">
    <property type="protein sequence ID" value="GAA1403454.1"/>
    <property type="molecule type" value="Genomic_DNA"/>
</dbReference>
<dbReference type="RefSeq" id="WP_344030362.1">
    <property type="nucleotide sequence ID" value="NZ_BAAAJK010000062.1"/>
</dbReference>
<evidence type="ECO:0000313" key="4">
    <source>
        <dbReference type="Proteomes" id="UP001501414"/>
    </source>
</evidence>
<name>A0ABP4J326_9PSEU</name>
<protein>
    <submittedName>
        <fullName evidence="3">Gfo/Idh/MocA family oxidoreductase</fullName>
    </submittedName>
</protein>
<keyword evidence="4" id="KW-1185">Reference proteome</keyword>
<dbReference type="SUPFAM" id="SSF51735">
    <property type="entry name" value="NAD(P)-binding Rossmann-fold domains"/>
    <property type="match status" value="1"/>
</dbReference>
<dbReference type="PANTHER" id="PTHR43377:SF1">
    <property type="entry name" value="BILIVERDIN REDUCTASE A"/>
    <property type="match status" value="1"/>
</dbReference>
<dbReference type="Pfam" id="PF01408">
    <property type="entry name" value="GFO_IDH_MocA"/>
    <property type="match status" value="1"/>
</dbReference>
<comment type="caution">
    <text evidence="3">The sequence shown here is derived from an EMBL/GenBank/DDBJ whole genome shotgun (WGS) entry which is preliminary data.</text>
</comment>
<evidence type="ECO:0000259" key="1">
    <source>
        <dbReference type="Pfam" id="PF01408"/>
    </source>
</evidence>
<evidence type="ECO:0000259" key="2">
    <source>
        <dbReference type="Pfam" id="PF22725"/>
    </source>
</evidence>
<evidence type="ECO:0000313" key="3">
    <source>
        <dbReference type="EMBL" id="GAA1403454.1"/>
    </source>
</evidence>
<accession>A0ABP4J326</accession>
<dbReference type="PANTHER" id="PTHR43377">
    <property type="entry name" value="BILIVERDIN REDUCTASE A"/>
    <property type="match status" value="1"/>
</dbReference>
<sequence>MSRPLRLGIVGLGGATMSMLPSLLADPRVRIAGVADVDPTGRDRFAADLGVPAHDRAEDLAADPGVDAVYLATPHALHAGQAIAALRLGTHVLVEKPLALTVEDCLAVHEASRASGAQVVVGHTHAYDRPVRAIREIIASGRLGRVAMINSWYYGSFLYRPRRPEELDTARGGGILFNQVPHQVDLVRLLGGGLVRSVRSATFVLDPQRPTEGGHSTFLQFDDGAAASLVYSGYDRFDTDEWHGWIDENGRDRTPEHGAARRALRAAGGPDAELGLKAARGYRGLPQPPADRSGLHQPHFGVLLVSCEGGDLRAGPDGVVVYDDRGARTIPIPCDGPFPDKSPVLDDLYRAVVLGEPPVHDAAWGAATVEVCRAVATSARERREVLLEHQVPVDPAQRAALTA</sequence>
<reference evidence="4" key="1">
    <citation type="journal article" date="2019" name="Int. J. Syst. Evol. Microbiol.">
        <title>The Global Catalogue of Microorganisms (GCM) 10K type strain sequencing project: providing services to taxonomists for standard genome sequencing and annotation.</title>
        <authorList>
            <consortium name="The Broad Institute Genomics Platform"/>
            <consortium name="The Broad Institute Genome Sequencing Center for Infectious Disease"/>
            <person name="Wu L."/>
            <person name="Ma J."/>
        </authorList>
    </citation>
    <scope>NUCLEOTIDE SEQUENCE [LARGE SCALE GENOMIC DNA]</scope>
    <source>
        <strain evidence="4">JCM 11896</strain>
    </source>
</reference>
<dbReference type="InterPro" id="IPR051450">
    <property type="entry name" value="Gfo/Idh/MocA_Oxidoreductases"/>
</dbReference>
<dbReference type="InterPro" id="IPR055170">
    <property type="entry name" value="GFO_IDH_MocA-like_dom"/>
</dbReference>
<dbReference type="Pfam" id="PF22725">
    <property type="entry name" value="GFO_IDH_MocA_C3"/>
    <property type="match status" value="1"/>
</dbReference>
<dbReference type="Proteomes" id="UP001501414">
    <property type="component" value="Unassembled WGS sequence"/>
</dbReference>